<dbReference type="InterPro" id="IPR007356">
    <property type="entry name" value="tRNA_m1G_MeTrfase_euk"/>
</dbReference>
<evidence type="ECO:0000256" key="7">
    <source>
        <dbReference type="ARBA" id="ARBA00032166"/>
    </source>
</evidence>
<evidence type="ECO:0000256" key="5">
    <source>
        <dbReference type="ARBA" id="ARBA00022691"/>
    </source>
</evidence>
<feature type="compositionally biased region" description="Basic and acidic residues" evidence="9">
    <location>
        <begin position="108"/>
        <end position="142"/>
    </location>
</feature>
<dbReference type="GO" id="GO:0002939">
    <property type="term" value="P:tRNA N1-guanine methylation"/>
    <property type="evidence" value="ECO:0007669"/>
    <property type="project" value="TreeGrafter"/>
</dbReference>
<sequence length="408" mass="45670">MDDQERPSKMRKLSHDGNVEEPQDQIMGENLPDAGNGSKLDEITEPVAEIKTQTGNQNSETSKLSEENDELRESLPAPGETAPMVLTETQTPGDPPLSKSQQKKLRRKAEWESKRGERKAIRKEKNDAKKERKREAYQKELAENGGVPKPKVKQAPPKKTVQLPVTLLIDCDFDDLMRDNERVSLAGQITRCYSDNRNALFHAHMAVCSFGGKLRERFDNVLVQHKQWTRVHWLDEDFVAAAEKAKEWMADEEIGGKIAGAFAKSDTVLDAEALEKLKAEGEVVYLSAEADETLTELKPYSTYIIGGLVDKNREKGICHKRATEKGVRTAKLPIGDFLEMSSRKVLTTNHVNEIMIKWLECGDWGESFIKVIPKRKGGKLKGADQASEDDDDNGDAQVEAKVNADEDS</sequence>
<gene>
    <name evidence="11" type="ORF">R9X50_00723000</name>
</gene>
<evidence type="ECO:0000256" key="4">
    <source>
        <dbReference type="ARBA" id="ARBA00022679"/>
    </source>
</evidence>
<dbReference type="EC" id="2.1.1.221" evidence="1"/>
<protein>
    <recommendedName>
        <fullName evidence="2">tRNA (guanine(9)-N1)-methyltransferase</fullName>
        <ecNumber evidence="1">2.1.1.221</ecNumber>
    </recommendedName>
    <alternativeName>
        <fullName evidence="7">tRNA methyltransferase 10</fullName>
    </alternativeName>
    <alternativeName>
        <fullName evidence="6">tRNA(m1G9)-methyltransferase</fullName>
    </alternativeName>
</protein>
<dbReference type="CDD" id="cd18089">
    <property type="entry name" value="SPOUT_Trm10-like"/>
    <property type="match status" value="1"/>
</dbReference>
<dbReference type="AlphaFoldDB" id="A0AAQ3R7G1"/>
<dbReference type="PANTHER" id="PTHR13563:SF13">
    <property type="entry name" value="TRNA METHYLTRANSFERASE 10 HOMOLOG A"/>
    <property type="match status" value="1"/>
</dbReference>
<feature type="region of interest" description="Disordered" evidence="9">
    <location>
        <begin position="1"/>
        <end position="158"/>
    </location>
</feature>
<evidence type="ECO:0000256" key="3">
    <source>
        <dbReference type="ARBA" id="ARBA00022603"/>
    </source>
</evidence>
<dbReference type="Proteomes" id="UP001303373">
    <property type="component" value="Chromosome 12"/>
</dbReference>
<dbReference type="PROSITE" id="PS51675">
    <property type="entry name" value="SAM_MT_TRM10"/>
    <property type="match status" value="1"/>
</dbReference>
<reference evidence="11 12" key="1">
    <citation type="submission" date="2023-11" db="EMBL/GenBank/DDBJ databases">
        <title>An acidophilic fungus is an integral part of prey digestion in a carnivorous sundew plant.</title>
        <authorList>
            <person name="Tsai I.J."/>
        </authorList>
    </citation>
    <scope>NUCLEOTIDE SEQUENCE [LARGE SCALE GENOMIC DNA]</scope>
    <source>
        <strain evidence="11">169a</strain>
    </source>
</reference>
<feature type="region of interest" description="Disordered" evidence="9">
    <location>
        <begin position="375"/>
        <end position="408"/>
    </location>
</feature>
<dbReference type="GO" id="GO:0000049">
    <property type="term" value="F:tRNA binding"/>
    <property type="evidence" value="ECO:0007669"/>
    <property type="project" value="TreeGrafter"/>
</dbReference>
<dbReference type="Gene3D" id="3.40.1280.30">
    <property type="match status" value="1"/>
</dbReference>
<dbReference type="EMBL" id="CP138591">
    <property type="protein sequence ID" value="WPH04341.1"/>
    <property type="molecule type" value="Genomic_DNA"/>
</dbReference>
<accession>A0AAQ3R7G1</accession>
<evidence type="ECO:0000256" key="1">
    <source>
        <dbReference type="ARBA" id="ARBA00012797"/>
    </source>
</evidence>
<proteinExistence type="predicted"/>
<dbReference type="InterPro" id="IPR028564">
    <property type="entry name" value="MT_TRM10-typ"/>
</dbReference>
<dbReference type="GO" id="GO:0052905">
    <property type="term" value="F:tRNA (guanosine(9)-N1)-methyltransferase activity"/>
    <property type="evidence" value="ECO:0007669"/>
    <property type="project" value="UniProtKB-EC"/>
</dbReference>
<keyword evidence="12" id="KW-1185">Reference proteome</keyword>
<organism evidence="11 12">
    <name type="scientific">Acrodontium crateriforme</name>
    <dbReference type="NCBI Taxonomy" id="150365"/>
    <lineage>
        <taxon>Eukaryota</taxon>
        <taxon>Fungi</taxon>
        <taxon>Dikarya</taxon>
        <taxon>Ascomycota</taxon>
        <taxon>Pezizomycotina</taxon>
        <taxon>Dothideomycetes</taxon>
        <taxon>Dothideomycetidae</taxon>
        <taxon>Mycosphaerellales</taxon>
        <taxon>Teratosphaeriaceae</taxon>
        <taxon>Acrodontium</taxon>
    </lineage>
</organism>
<evidence type="ECO:0000256" key="9">
    <source>
        <dbReference type="SAM" id="MobiDB-lite"/>
    </source>
</evidence>
<dbReference type="PANTHER" id="PTHR13563">
    <property type="entry name" value="TRNA (GUANINE-9-) METHYLTRANSFERASE"/>
    <property type="match status" value="1"/>
</dbReference>
<feature type="domain" description="SAM-dependent MTase TRM10-type" evidence="10">
    <location>
        <begin position="151"/>
        <end position="379"/>
    </location>
</feature>
<dbReference type="InterPro" id="IPR038459">
    <property type="entry name" value="MT_TRM10-typ_sf"/>
</dbReference>
<feature type="compositionally biased region" description="Polar residues" evidence="9">
    <location>
        <begin position="51"/>
        <end position="62"/>
    </location>
</feature>
<keyword evidence="3" id="KW-0489">Methyltransferase</keyword>
<feature type="compositionally biased region" description="Low complexity" evidence="9">
    <location>
        <begin position="147"/>
        <end position="158"/>
    </location>
</feature>
<comment type="catalytic activity">
    <reaction evidence="8">
        <text>guanosine(9) in tRNA + S-adenosyl-L-methionine = N(1)-methylguanosine(9) in tRNA + S-adenosyl-L-homocysteine + H(+)</text>
        <dbReference type="Rhea" id="RHEA:43156"/>
        <dbReference type="Rhea" id="RHEA-COMP:10367"/>
        <dbReference type="Rhea" id="RHEA-COMP:10368"/>
        <dbReference type="ChEBI" id="CHEBI:15378"/>
        <dbReference type="ChEBI" id="CHEBI:57856"/>
        <dbReference type="ChEBI" id="CHEBI:59789"/>
        <dbReference type="ChEBI" id="CHEBI:73542"/>
        <dbReference type="ChEBI" id="CHEBI:74269"/>
        <dbReference type="EC" id="2.1.1.221"/>
    </reaction>
</comment>
<dbReference type="GO" id="GO:0005634">
    <property type="term" value="C:nucleus"/>
    <property type="evidence" value="ECO:0007669"/>
    <property type="project" value="TreeGrafter"/>
</dbReference>
<keyword evidence="4" id="KW-0808">Transferase</keyword>
<evidence type="ECO:0000256" key="6">
    <source>
        <dbReference type="ARBA" id="ARBA00031792"/>
    </source>
</evidence>
<evidence type="ECO:0000256" key="2">
    <source>
        <dbReference type="ARBA" id="ARBA00020451"/>
    </source>
</evidence>
<evidence type="ECO:0000313" key="11">
    <source>
        <dbReference type="EMBL" id="WPH04341.1"/>
    </source>
</evidence>
<name>A0AAQ3R7G1_9PEZI</name>
<evidence type="ECO:0000313" key="12">
    <source>
        <dbReference type="Proteomes" id="UP001303373"/>
    </source>
</evidence>
<evidence type="ECO:0000259" key="10">
    <source>
        <dbReference type="PROSITE" id="PS51675"/>
    </source>
</evidence>
<keyword evidence="5" id="KW-0949">S-adenosyl-L-methionine</keyword>
<feature type="compositionally biased region" description="Basic and acidic residues" evidence="9">
    <location>
        <begin position="1"/>
        <end position="18"/>
    </location>
</feature>
<evidence type="ECO:0000256" key="8">
    <source>
        <dbReference type="ARBA" id="ARBA00048434"/>
    </source>
</evidence>